<proteinExistence type="predicted"/>
<evidence type="ECO:0000313" key="1">
    <source>
        <dbReference type="EMBL" id="GFR06758.1"/>
    </source>
</evidence>
<name>A0A8X6J281_TRICU</name>
<dbReference type="OrthoDB" id="6628447at2759"/>
<keyword evidence="2" id="KW-1185">Reference proteome</keyword>
<gene>
    <name evidence="1" type="ORF">TNCT_689821</name>
</gene>
<dbReference type="AlphaFoldDB" id="A0A8X6J281"/>
<organism evidence="1 2">
    <name type="scientific">Trichonephila clavata</name>
    <name type="common">Joro spider</name>
    <name type="synonym">Nephila clavata</name>
    <dbReference type="NCBI Taxonomy" id="2740835"/>
    <lineage>
        <taxon>Eukaryota</taxon>
        <taxon>Metazoa</taxon>
        <taxon>Ecdysozoa</taxon>
        <taxon>Arthropoda</taxon>
        <taxon>Chelicerata</taxon>
        <taxon>Arachnida</taxon>
        <taxon>Araneae</taxon>
        <taxon>Araneomorphae</taxon>
        <taxon>Entelegynae</taxon>
        <taxon>Araneoidea</taxon>
        <taxon>Nephilidae</taxon>
        <taxon>Trichonephila</taxon>
    </lineage>
</organism>
<sequence>MRNPNAFQTSLCSNFSQKHLQTQMQSIFVSISQLTSEKAANRVMEMTPIAVIVLIMSLRKFPDITKPFRPDQEIKHSPVHYVETTGRPAVAKAPDHLRIAKDEFQNMTD</sequence>
<evidence type="ECO:0000313" key="2">
    <source>
        <dbReference type="Proteomes" id="UP000887116"/>
    </source>
</evidence>
<comment type="caution">
    <text evidence="1">The sequence shown here is derived from an EMBL/GenBank/DDBJ whole genome shotgun (WGS) entry which is preliminary data.</text>
</comment>
<reference evidence="1" key="1">
    <citation type="submission" date="2020-07" db="EMBL/GenBank/DDBJ databases">
        <title>Multicomponent nature underlies the extraordinary mechanical properties of spider dragline silk.</title>
        <authorList>
            <person name="Kono N."/>
            <person name="Nakamura H."/>
            <person name="Mori M."/>
            <person name="Yoshida Y."/>
            <person name="Ohtoshi R."/>
            <person name="Malay A.D."/>
            <person name="Moran D.A.P."/>
            <person name="Tomita M."/>
            <person name="Numata K."/>
            <person name="Arakawa K."/>
        </authorList>
    </citation>
    <scope>NUCLEOTIDE SEQUENCE</scope>
</reference>
<dbReference type="EMBL" id="BMAO01006182">
    <property type="protein sequence ID" value="GFR06758.1"/>
    <property type="molecule type" value="Genomic_DNA"/>
</dbReference>
<dbReference type="Proteomes" id="UP000887116">
    <property type="component" value="Unassembled WGS sequence"/>
</dbReference>
<accession>A0A8X6J281</accession>
<protein>
    <submittedName>
        <fullName evidence="1">Uncharacterized protein</fullName>
    </submittedName>
</protein>